<dbReference type="Pfam" id="PF00677">
    <property type="entry name" value="Lum_binding"/>
    <property type="match status" value="2"/>
</dbReference>
<dbReference type="InterPro" id="IPR017938">
    <property type="entry name" value="Riboflavin_synthase-like_b-brl"/>
</dbReference>
<feature type="domain" description="Lumazine-binding" evidence="11">
    <location>
        <begin position="1"/>
        <end position="99"/>
    </location>
</feature>
<dbReference type="RefSeq" id="WP_155465015.1">
    <property type="nucleotide sequence ID" value="NZ_WNKY01000018.1"/>
</dbReference>
<comment type="function">
    <text evidence="2">Catalyzes the dismutation of two molecules of 6,7-dimethyl-8-ribityllumazine, resulting in the formation of riboflavin and 5-amino-6-(D-ribitylamino)uracil.</text>
</comment>
<evidence type="ECO:0000256" key="7">
    <source>
        <dbReference type="ARBA" id="ARBA00022679"/>
    </source>
</evidence>
<dbReference type="CDD" id="cd00402">
    <property type="entry name" value="Riboflavin_synthase_like"/>
    <property type="match status" value="1"/>
</dbReference>
<evidence type="ECO:0000313" key="13">
    <source>
        <dbReference type="Proteomes" id="UP000475582"/>
    </source>
</evidence>
<protein>
    <recommendedName>
        <fullName evidence="5 9">Riboflavin synthase</fullName>
        <ecNumber evidence="4 9">2.5.1.9</ecNumber>
    </recommendedName>
</protein>
<evidence type="ECO:0000256" key="5">
    <source>
        <dbReference type="ARBA" id="ARBA00013950"/>
    </source>
</evidence>
<dbReference type="AlphaFoldDB" id="A0A6L6PK90"/>
<comment type="caution">
    <text evidence="12">The sequence shown here is derived from an EMBL/GenBank/DDBJ whole genome shotgun (WGS) entry which is preliminary data.</text>
</comment>
<sequence>MFTGIVAAVGKIESVKPLEGGSFAGVRLDINAGGLPLADVALGDSIAINGACMTVVEKDASNFRVDVSRESLNKTVGLDTLTEVNLEKALTLNERLGGHLVSGHVDGLGVVRKFEPVGESWELVVEAPHDLAKFLAYKGSIVVNGVSLTVNRVTDIGSGADLVCQFSINLIPHTIAVTTLKHLKVDAKVNLEIDLIARYVERMVSVGSAAR</sequence>
<evidence type="ECO:0000256" key="6">
    <source>
        <dbReference type="ARBA" id="ARBA00022619"/>
    </source>
</evidence>
<keyword evidence="8" id="KW-0677">Repeat</keyword>
<evidence type="ECO:0000256" key="8">
    <source>
        <dbReference type="ARBA" id="ARBA00022737"/>
    </source>
</evidence>
<dbReference type="SUPFAM" id="SSF63380">
    <property type="entry name" value="Riboflavin synthase domain-like"/>
    <property type="match status" value="2"/>
</dbReference>
<accession>A0A6L6PK90</accession>
<keyword evidence="13" id="KW-1185">Reference proteome</keyword>
<keyword evidence="6" id="KW-0686">Riboflavin biosynthesis</keyword>
<evidence type="ECO:0000256" key="9">
    <source>
        <dbReference type="NCBIfam" id="TIGR00187"/>
    </source>
</evidence>
<proteinExistence type="predicted"/>
<gene>
    <name evidence="12" type="ORF">GM676_17425</name>
</gene>
<dbReference type="NCBIfam" id="TIGR00187">
    <property type="entry name" value="ribE"/>
    <property type="match status" value="1"/>
</dbReference>
<dbReference type="EC" id="2.5.1.9" evidence="4 9"/>
<feature type="domain" description="Lumazine-binding" evidence="11">
    <location>
        <begin position="100"/>
        <end position="204"/>
    </location>
</feature>
<dbReference type="Gene3D" id="2.40.30.20">
    <property type="match status" value="2"/>
</dbReference>
<evidence type="ECO:0000313" key="12">
    <source>
        <dbReference type="EMBL" id="MTV39352.1"/>
    </source>
</evidence>
<evidence type="ECO:0000256" key="1">
    <source>
        <dbReference type="ARBA" id="ARBA00000968"/>
    </source>
</evidence>
<name>A0A6L6PK90_9BURK</name>
<evidence type="ECO:0000256" key="2">
    <source>
        <dbReference type="ARBA" id="ARBA00002803"/>
    </source>
</evidence>
<dbReference type="NCBIfam" id="NF006767">
    <property type="entry name" value="PRK09289.1"/>
    <property type="match status" value="1"/>
</dbReference>
<comment type="catalytic activity">
    <reaction evidence="1">
        <text>2 6,7-dimethyl-8-(1-D-ribityl)lumazine + H(+) = 5-amino-6-(D-ribitylamino)uracil + riboflavin</text>
        <dbReference type="Rhea" id="RHEA:20772"/>
        <dbReference type="ChEBI" id="CHEBI:15378"/>
        <dbReference type="ChEBI" id="CHEBI:15934"/>
        <dbReference type="ChEBI" id="CHEBI:57986"/>
        <dbReference type="ChEBI" id="CHEBI:58201"/>
        <dbReference type="EC" id="2.5.1.9"/>
    </reaction>
</comment>
<dbReference type="InterPro" id="IPR001783">
    <property type="entry name" value="Lumazine-bd"/>
</dbReference>
<reference evidence="12 13" key="1">
    <citation type="submission" date="2019-11" db="EMBL/GenBank/DDBJ databases">
        <title>Type strains purchased from KCTC, JCM and DSMZ.</title>
        <authorList>
            <person name="Lu H."/>
        </authorList>
    </citation>
    <scope>NUCLEOTIDE SEQUENCE [LARGE SCALE GENOMIC DNA]</scope>
    <source>
        <strain evidence="12 13">KCTC 22382</strain>
    </source>
</reference>
<dbReference type="PROSITE" id="PS51177">
    <property type="entry name" value="LUMAZINE_BIND"/>
    <property type="match status" value="2"/>
</dbReference>
<dbReference type="OrthoDB" id="9788537at2"/>
<dbReference type="InterPro" id="IPR023366">
    <property type="entry name" value="ATP_synth_asu-like_sf"/>
</dbReference>
<dbReference type="PANTHER" id="PTHR21098">
    <property type="entry name" value="RIBOFLAVIN SYNTHASE ALPHA CHAIN"/>
    <property type="match status" value="1"/>
</dbReference>
<evidence type="ECO:0000259" key="11">
    <source>
        <dbReference type="PROSITE" id="PS51177"/>
    </source>
</evidence>
<dbReference type="GO" id="GO:0009231">
    <property type="term" value="P:riboflavin biosynthetic process"/>
    <property type="evidence" value="ECO:0007669"/>
    <property type="project" value="UniProtKB-KW"/>
</dbReference>
<evidence type="ECO:0000256" key="3">
    <source>
        <dbReference type="ARBA" id="ARBA00004887"/>
    </source>
</evidence>
<dbReference type="EMBL" id="WNKY01000018">
    <property type="protein sequence ID" value="MTV39352.1"/>
    <property type="molecule type" value="Genomic_DNA"/>
</dbReference>
<feature type="repeat" description="Lumazine-binding" evidence="10">
    <location>
        <begin position="100"/>
        <end position="204"/>
    </location>
</feature>
<comment type="pathway">
    <text evidence="3">Cofactor biosynthesis; riboflavin biosynthesis; riboflavin from 2-hydroxy-3-oxobutyl phosphate and 5-amino-6-(D-ribitylamino)uracil: step 2/2.</text>
</comment>
<dbReference type="PANTHER" id="PTHR21098:SF12">
    <property type="entry name" value="RIBOFLAVIN SYNTHASE"/>
    <property type="match status" value="1"/>
</dbReference>
<dbReference type="Proteomes" id="UP000475582">
    <property type="component" value="Unassembled WGS sequence"/>
</dbReference>
<evidence type="ECO:0000256" key="10">
    <source>
        <dbReference type="PROSITE-ProRule" id="PRU00524"/>
    </source>
</evidence>
<feature type="repeat" description="Lumazine-binding" evidence="10">
    <location>
        <begin position="1"/>
        <end position="99"/>
    </location>
</feature>
<dbReference type="InterPro" id="IPR026017">
    <property type="entry name" value="Lumazine-bd_dom"/>
</dbReference>
<organism evidence="12 13">
    <name type="scientific">Duganella radicis</name>
    <dbReference type="NCBI Taxonomy" id="551988"/>
    <lineage>
        <taxon>Bacteria</taxon>
        <taxon>Pseudomonadati</taxon>
        <taxon>Pseudomonadota</taxon>
        <taxon>Betaproteobacteria</taxon>
        <taxon>Burkholderiales</taxon>
        <taxon>Oxalobacteraceae</taxon>
        <taxon>Telluria group</taxon>
        <taxon>Duganella</taxon>
    </lineage>
</organism>
<evidence type="ECO:0000256" key="4">
    <source>
        <dbReference type="ARBA" id="ARBA00012827"/>
    </source>
</evidence>
<keyword evidence="7 12" id="KW-0808">Transferase</keyword>
<dbReference type="PIRSF" id="PIRSF000498">
    <property type="entry name" value="Riboflavin_syn_A"/>
    <property type="match status" value="1"/>
</dbReference>
<dbReference type="GO" id="GO:0004746">
    <property type="term" value="F:riboflavin synthase activity"/>
    <property type="evidence" value="ECO:0007669"/>
    <property type="project" value="UniProtKB-UniRule"/>
</dbReference>